<evidence type="ECO:0000313" key="2">
    <source>
        <dbReference type="EMBL" id="KAK7052501.1"/>
    </source>
</evidence>
<feature type="compositionally biased region" description="Low complexity" evidence="1">
    <location>
        <begin position="141"/>
        <end position="160"/>
    </location>
</feature>
<proteinExistence type="predicted"/>
<accession>A0AAW0DLK8</accession>
<sequence>MITEATIVRIVEPDEITTVSSKTTQEDAEELEVSIPNSRFPARKLESPSSDPVSSYAGPANVIVRSTSLAVPVVSKVGEVSGTSKTPPVKEQATITRSTNAAAAPFAEQSPSKTLAEPAVTSVFVCEDMSFDDSPRFASQPASGPSISPPLLSQSSAIIPGDAPPPVTHESGSQGFGHYPMVPQFAASSKQGAMMPSSLWQNAGLVNEDIEMTSSDMFAPSPITPPTNAWIGVPSGSSTSFLAPPPHAPFPSMGQSSDTIFSSPPPTFAAPQPQRMHSAPFAALEPTHFSIFELIESEPEFPPRRSNSYIIPPANVPQHHLWQEMNREQPSDPSSRPLKRSRLSPPYFVQTPLIAAKARRSKKTTIAMSPSLR</sequence>
<gene>
    <name evidence="2" type="ORF">R3P38DRAFT_2860682</name>
</gene>
<dbReference type="Proteomes" id="UP001362999">
    <property type="component" value="Unassembled WGS sequence"/>
</dbReference>
<feature type="region of interest" description="Disordered" evidence="1">
    <location>
        <begin position="135"/>
        <end position="176"/>
    </location>
</feature>
<evidence type="ECO:0000256" key="1">
    <source>
        <dbReference type="SAM" id="MobiDB-lite"/>
    </source>
</evidence>
<dbReference type="EMBL" id="JAWWNJ010000007">
    <property type="protein sequence ID" value="KAK7052501.1"/>
    <property type="molecule type" value="Genomic_DNA"/>
</dbReference>
<feature type="non-terminal residue" evidence="2">
    <location>
        <position position="373"/>
    </location>
</feature>
<organism evidence="2 3">
    <name type="scientific">Favolaschia claudopus</name>
    <dbReference type="NCBI Taxonomy" id="2862362"/>
    <lineage>
        <taxon>Eukaryota</taxon>
        <taxon>Fungi</taxon>
        <taxon>Dikarya</taxon>
        <taxon>Basidiomycota</taxon>
        <taxon>Agaricomycotina</taxon>
        <taxon>Agaricomycetes</taxon>
        <taxon>Agaricomycetidae</taxon>
        <taxon>Agaricales</taxon>
        <taxon>Marasmiineae</taxon>
        <taxon>Mycenaceae</taxon>
        <taxon>Favolaschia</taxon>
    </lineage>
</organism>
<feature type="region of interest" description="Disordered" evidence="1">
    <location>
        <begin position="321"/>
        <end position="345"/>
    </location>
</feature>
<protein>
    <submittedName>
        <fullName evidence="2">Uncharacterized protein</fullName>
    </submittedName>
</protein>
<comment type="caution">
    <text evidence="2">The sequence shown here is derived from an EMBL/GenBank/DDBJ whole genome shotgun (WGS) entry which is preliminary data.</text>
</comment>
<dbReference type="AlphaFoldDB" id="A0AAW0DLK8"/>
<reference evidence="2 3" key="1">
    <citation type="journal article" date="2024" name="J Genomics">
        <title>Draft genome sequencing and assembly of Favolaschia claudopus CIRM-BRFM 2984 isolated from oak limbs.</title>
        <authorList>
            <person name="Navarro D."/>
            <person name="Drula E."/>
            <person name="Chaduli D."/>
            <person name="Cazenave R."/>
            <person name="Ahrendt S."/>
            <person name="Wang J."/>
            <person name="Lipzen A."/>
            <person name="Daum C."/>
            <person name="Barry K."/>
            <person name="Grigoriev I.V."/>
            <person name="Favel A."/>
            <person name="Rosso M.N."/>
            <person name="Martin F."/>
        </authorList>
    </citation>
    <scope>NUCLEOTIDE SEQUENCE [LARGE SCALE GENOMIC DNA]</scope>
    <source>
        <strain evidence="2 3">CIRM-BRFM 2984</strain>
    </source>
</reference>
<feature type="region of interest" description="Disordered" evidence="1">
    <location>
        <begin position="79"/>
        <end position="113"/>
    </location>
</feature>
<keyword evidence="3" id="KW-1185">Reference proteome</keyword>
<name>A0AAW0DLK8_9AGAR</name>
<feature type="compositionally biased region" description="Basic and acidic residues" evidence="1">
    <location>
        <begin position="321"/>
        <end position="330"/>
    </location>
</feature>
<evidence type="ECO:0000313" key="3">
    <source>
        <dbReference type="Proteomes" id="UP001362999"/>
    </source>
</evidence>